<evidence type="ECO:0000313" key="3">
    <source>
        <dbReference type="Proteomes" id="UP000826271"/>
    </source>
</evidence>
<gene>
    <name evidence="2" type="ORF">BUALT_Bualt02G0057300</name>
</gene>
<proteinExistence type="predicted"/>
<dbReference type="AlphaFoldDB" id="A0AAV6Y201"/>
<feature type="region of interest" description="Disordered" evidence="1">
    <location>
        <begin position="147"/>
        <end position="171"/>
    </location>
</feature>
<name>A0AAV6Y201_9LAMI</name>
<organism evidence="2 3">
    <name type="scientific">Buddleja alternifolia</name>
    <dbReference type="NCBI Taxonomy" id="168488"/>
    <lineage>
        <taxon>Eukaryota</taxon>
        <taxon>Viridiplantae</taxon>
        <taxon>Streptophyta</taxon>
        <taxon>Embryophyta</taxon>
        <taxon>Tracheophyta</taxon>
        <taxon>Spermatophyta</taxon>
        <taxon>Magnoliopsida</taxon>
        <taxon>eudicotyledons</taxon>
        <taxon>Gunneridae</taxon>
        <taxon>Pentapetalae</taxon>
        <taxon>asterids</taxon>
        <taxon>lamiids</taxon>
        <taxon>Lamiales</taxon>
        <taxon>Scrophulariaceae</taxon>
        <taxon>Buddlejeae</taxon>
        <taxon>Buddleja</taxon>
    </lineage>
</organism>
<protein>
    <submittedName>
        <fullName evidence="2">Uncharacterized protein</fullName>
    </submittedName>
</protein>
<comment type="caution">
    <text evidence="2">The sequence shown here is derived from an EMBL/GenBank/DDBJ whole genome shotgun (WGS) entry which is preliminary data.</text>
</comment>
<evidence type="ECO:0000256" key="1">
    <source>
        <dbReference type="SAM" id="MobiDB-lite"/>
    </source>
</evidence>
<dbReference type="EMBL" id="WHWC01000002">
    <property type="protein sequence ID" value="KAG8387785.1"/>
    <property type="molecule type" value="Genomic_DNA"/>
</dbReference>
<reference evidence="2" key="1">
    <citation type="submission" date="2019-10" db="EMBL/GenBank/DDBJ databases">
        <authorList>
            <person name="Zhang R."/>
            <person name="Pan Y."/>
            <person name="Wang J."/>
            <person name="Ma R."/>
            <person name="Yu S."/>
        </authorList>
    </citation>
    <scope>NUCLEOTIDE SEQUENCE</scope>
    <source>
        <strain evidence="2">LA-IB0</strain>
        <tissue evidence="2">Leaf</tissue>
    </source>
</reference>
<accession>A0AAV6Y201</accession>
<evidence type="ECO:0000313" key="2">
    <source>
        <dbReference type="EMBL" id="KAG8387785.1"/>
    </source>
</evidence>
<dbReference type="Proteomes" id="UP000826271">
    <property type="component" value="Unassembled WGS sequence"/>
</dbReference>
<keyword evidence="3" id="KW-1185">Reference proteome</keyword>
<sequence length="178" mass="20393">MIAMNKSRSEELNSSTSAVKEFFKSHREIDDEVFYKLKEFDRAVENEEINSDADKGSKGNVEENVSIPGPRRVMHLVKEFQKLSILKLKEVEEMKDDTVTKVSLFAFCPSDFSLTLEHLGLDSHHSYPLHNRQGRYASIDTTQLSRKSPRLGFDDVPSKEPPFLPKNENDKGFKRCAI</sequence>